<proteinExistence type="predicted"/>
<organism evidence="2 3">
    <name type="scientific">Streptomyces albiaxialis</name>
    <dbReference type="NCBI Taxonomy" id="329523"/>
    <lineage>
        <taxon>Bacteria</taxon>
        <taxon>Bacillati</taxon>
        <taxon>Actinomycetota</taxon>
        <taxon>Actinomycetes</taxon>
        <taxon>Kitasatosporales</taxon>
        <taxon>Streptomycetaceae</taxon>
        <taxon>Streptomyces</taxon>
    </lineage>
</organism>
<feature type="compositionally biased region" description="Basic and acidic residues" evidence="1">
    <location>
        <begin position="25"/>
        <end position="44"/>
    </location>
</feature>
<name>A0ABN2VSK9_9ACTN</name>
<protein>
    <submittedName>
        <fullName evidence="2">ATP/GTP-binding protein</fullName>
    </submittedName>
</protein>
<gene>
    <name evidence="2" type="ORF">GCM10009801_22430</name>
</gene>
<dbReference type="EMBL" id="BAAAPE010000007">
    <property type="protein sequence ID" value="GAA2071112.1"/>
    <property type="molecule type" value="Genomic_DNA"/>
</dbReference>
<keyword evidence="3" id="KW-1185">Reference proteome</keyword>
<dbReference type="RefSeq" id="WP_344526734.1">
    <property type="nucleotide sequence ID" value="NZ_BAAAPE010000007.1"/>
</dbReference>
<evidence type="ECO:0000313" key="3">
    <source>
        <dbReference type="Proteomes" id="UP001500016"/>
    </source>
</evidence>
<evidence type="ECO:0000313" key="2">
    <source>
        <dbReference type="EMBL" id="GAA2071112.1"/>
    </source>
</evidence>
<evidence type="ECO:0000256" key="1">
    <source>
        <dbReference type="SAM" id="MobiDB-lite"/>
    </source>
</evidence>
<feature type="region of interest" description="Disordered" evidence="1">
    <location>
        <begin position="1"/>
        <end position="45"/>
    </location>
</feature>
<feature type="compositionally biased region" description="Low complexity" evidence="1">
    <location>
        <begin position="9"/>
        <end position="24"/>
    </location>
</feature>
<dbReference type="Proteomes" id="UP001500016">
    <property type="component" value="Unassembled WGS sequence"/>
</dbReference>
<accession>A0ABN2VSK9</accession>
<comment type="caution">
    <text evidence="2">The sequence shown here is derived from an EMBL/GenBank/DDBJ whole genome shotgun (WGS) entry which is preliminary data.</text>
</comment>
<sequence>MSPRRNRPRGGAAKSAKAASSASAGRRDDDGRGMGERYGLERTESWQGEEWAVRQISGGAAAKHYRCPGCDQEIPPGVPHVVAWPRMGDVADRRHWHKACWNARDRRSARLQRSRNAPRY</sequence>
<reference evidence="2 3" key="1">
    <citation type="journal article" date="2019" name="Int. J. Syst. Evol. Microbiol.">
        <title>The Global Catalogue of Microorganisms (GCM) 10K type strain sequencing project: providing services to taxonomists for standard genome sequencing and annotation.</title>
        <authorList>
            <consortium name="The Broad Institute Genomics Platform"/>
            <consortium name="The Broad Institute Genome Sequencing Center for Infectious Disease"/>
            <person name="Wu L."/>
            <person name="Ma J."/>
        </authorList>
    </citation>
    <scope>NUCLEOTIDE SEQUENCE [LARGE SCALE GENOMIC DNA]</scope>
    <source>
        <strain evidence="2 3">JCM 15478</strain>
    </source>
</reference>